<evidence type="ECO:0000256" key="6">
    <source>
        <dbReference type="ARBA" id="ARBA00023242"/>
    </source>
</evidence>
<dbReference type="InterPro" id="IPR001289">
    <property type="entry name" value="NFYA"/>
</dbReference>
<dbReference type="OrthoDB" id="1097733at2759"/>
<evidence type="ECO:0000256" key="1">
    <source>
        <dbReference type="ARBA" id="ARBA00004123"/>
    </source>
</evidence>
<evidence type="ECO:0000256" key="5">
    <source>
        <dbReference type="ARBA" id="ARBA00023163"/>
    </source>
</evidence>
<feature type="region of interest" description="Disordered" evidence="9">
    <location>
        <begin position="21"/>
        <end position="55"/>
    </location>
</feature>
<accession>A0A151TPS3</accession>
<organism evidence="10 11">
    <name type="scientific">Cajanus cajan</name>
    <name type="common">Pigeon pea</name>
    <name type="synonym">Cajanus indicus</name>
    <dbReference type="NCBI Taxonomy" id="3821"/>
    <lineage>
        <taxon>Eukaryota</taxon>
        <taxon>Viridiplantae</taxon>
        <taxon>Streptophyta</taxon>
        <taxon>Embryophyta</taxon>
        <taxon>Tracheophyta</taxon>
        <taxon>Spermatophyta</taxon>
        <taxon>Magnoliopsida</taxon>
        <taxon>eudicotyledons</taxon>
        <taxon>Gunneridae</taxon>
        <taxon>Pentapetalae</taxon>
        <taxon>rosids</taxon>
        <taxon>fabids</taxon>
        <taxon>Fabales</taxon>
        <taxon>Fabaceae</taxon>
        <taxon>Papilionoideae</taxon>
        <taxon>50 kb inversion clade</taxon>
        <taxon>NPAAA clade</taxon>
        <taxon>indigoferoid/millettioid clade</taxon>
        <taxon>Phaseoleae</taxon>
        <taxon>Cajanus</taxon>
    </lineage>
</organism>
<dbReference type="GO" id="GO:0003677">
    <property type="term" value="F:DNA binding"/>
    <property type="evidence" value="ECO:0007669"/>
    <property type="project" value="UniProtKB-KW"/>
</dbReference>
<dbReference type="GO" id="GO:0003700">
    <property type="term" value="F:DNA-binding transcription factor activity"/>
    <property type="evidence" value="ECO:0007669"/>
    <property type="project" value="UniProtKB-UniRule"/>
</dbReference>
<comment type="function">
    <text evidence="8">Component of the sequence-specific heterotrimeric transcription factor (NF-Y) which specifically recognizes a 5'-CCAAT-3' box motif found in the promoters of its target genes.</text>
</comment>
<proteinExistence type="inferred from homology"/>
<dbReference type="OMA" id="QMELAGH"/>
<dbReference type="GO" id="GO:0016602">
    <property type="term" value="C:CCAAT-binding factor complex"/>
    <property type="evidence" value="ECO:0007669"/>
    <property type="project" value="InterPro"/>
</dbReference>
<comment type="subunit">
    <text evidence="7">Heterotrimeric transcription factor composed of three components, NF-YA, NF-YB and NF-YC. NF-YB and NF-YC must interact and dimerize for NF-YA association and DNA binding.</text>
</comment>
<keyword evidence="2 8" id="KW-0805">Transcription regulation</keyword>
<dbReference type="SMART" id="SM00521">
    <property type="entry name" value="CBF"/>
    <property type="match status" value="1"/>
</dbReference>
<dbReference type="PROSITE" id="PS00686">
    <property type="entry name" value="NFYA_HAP2_1"/>
    <property type="match status" value="1"/>
</dbReference>
<dbReference type="EMBL" id="CM003606">
    <property type="protein sequence ID" value="KYP69043.1"/>
    <property type="molecule type" value="Genomic_DNA"/>
</dbReference>
<dbReference type="STRING" id="3821.A0A151TPS3"/>
<keyword evidence="3 8" id="KW-0238">DNA-binding</keyword>
<evidence type="ECO:0000313" key="10">
    <source>
        <dbReference type="EMBL" id="KYP69043.1"/>
    </source>
</evidence>
<evidence type="ECO:0000256" key="4">
    <source>
        <dbReference type="ARBA" id="ARBA00023159"/>
    </source>
</evidence>
<dbReference type="Gramene" id="C.cajan_22041.t">
    <property type="protein sequence ID" value="C.cajan_22041.t"/>
    <property type="gene ID" value="C.cajan_22041"/>
</dbReference>
<keyword evidence="6 8" id="KW-0539">Nucleus</keyword>
<name>A0A151TPS3_CAJCA</name>
<keyword evidence="5 8" id="KW-0804">Transcription</keyword>
<dbReference type="Gene3D" id="6.10.250.2430">
    <property type="match status" value="1"/>
</dbReference>
<keyword evidence="11" id="KW-1185">Reference proteome</keyword>
<dbReference type="PROSITE" id="PS51152">
    <property type="entry name" value="NFYA_HAP2_2"/>
    <property type="match status" value="1"/>
</dbReference>
<keyword evidence="4" id="KW-0010">Activator</keyword>
<comment type="subcellular location">
    <subcellularLocation>
        <location evidence="1 8">Nucleus</location>
    </subcellularLocation>
</comment>
<evidence type="ECO:0000256" key="8">
    <source>
        <dbReference type="RuleBase" id="RU367155"/>
    </source>
</evidence>
<evidence type="ECO:0000256" key="2">
    <source>
        <dbReference type="ARBA" id="ARBA00023015"/>
    </source>
</evidence>
<evidence type="ECO:0000313" key="11">
    <source>
        <dbReference type="Proteomes" id="UP000075243"/>
    </source>
</evidence>
<dbReference type="Proteomes" id="UP000075243">
    <property type="component" value="Chromosome 4"/>
</dbReference>
<dbReference type="AlphaFoldDB" id="A0A151TPS3"/>
<gene>
    <name evidence="10" type="ORF">KK1_022693</name>
</gene>
<reference evidence="10 11" key="1">
    <citation type="journal article" date="2012" name="Nat. Biotechnol.">
        <title>Draft genome sequence of pigeonpea (Cajanus cajan), an orphan legume crop of resource-poor farmers.</title>
        <authorList>
            <person name="Varshney R.K."/>
            <person name="Chen W."/>
            <person name="Li Y."/>
            <person name="Bharti A.K."/>
            <person name="Saxena R.K."/>
            <person name="Schlueter J.A."/>
            <person name="Donoghue M.T."/>
            <person name="Azam S."/>
            <person name="Fan G."/>
            <person name="Whaley A.M."/>
            <person name="Farmer A.D."/>
            <person name="Sheridan J."/>
            <person name="Iwata A."/>
            <person name="Tuteja R."/>
            <person name="Penmetsa R.V."/>
            <person name="Wu W."/>
            <person name="Upadhyaya H.D."/>
            <person name="Yang S.P."/>
            <person name="Shah T."/>
            <person name="Saxena K.B."/>
            <person name="Michael T."/>
            <person name="McCombie W.R."/>
            <person name="Yang B."/>
            <person name="Zhang G."/>
            <person name="Yang H."/>
            <person name="Wang J."/>
            <person name="Spillane C."/>
            <person name="Cook D.R."/>
            <person name="May G.D."/>
            <person name="Xu X."/>
            <person name="Jackson S.A."/>
        </authorList>
    </citation>
    <scope>NUCLEOTIDE SEQUENCE [LARGE SCALE GENOMIC DNA]</scope>
    <source>
        <strain evidence="11">cv. Asha</strain>
    </source>
</reference>
<evidence type="ECO:0000256" key="3">
    <source>
        <dbReference type="ARBA" id="ARBA00023125"/>
    </source>
</evidence>
<feature type="compositionally biased region" description="Polar residues" evidence="9">
    <location>
        <begin position="39"/>
        <end position="55"/>
    </location>
</feature>
<dbReference type="Pfam" id="PF02045">
    <property type="entry name" value="CBFB_NFYA"/>
    <property type="match status" value="1"/>
</dbReference>
<protein>
    <recommendedName>
        <fullName evidence="8">Nuclear transcription factor Y subunit</fullName>
    </recommendedName>
</protein>
<dbReference type="PRINTS" id="PR00616">
    <property type="entry name" value="CCAATSUBUNTB"/>
</dbReference>
<comment type="similarity">
    <text evidence="8">Belongs to the NFYA/HAP2 subunit family.</text>
</comment>
<sequence>MPGKPDTDDWRVERGEQIQFQSSIDSNHQPWWRGVGENASKSSSADQLNGSTVNGITRSETNEELAGGVDFNMQRRPMVSPPLLGTGRDVTKEYQDIKHSMSSASFTMDQHLAPNPHMELVGHSVVLTSPYSDAQYGQIFPTYGQQTMINPQLYGMHHARMPLPLEMEEEPVYVNAKQYHGILRRRQSRAKAELEKKVVKNRKPYLHESRHLHAMRRARGNGGRFLNTKKLENNDCIATSDEGNDIGANSSMNTPNTQHFLINNENIGSSSASQSTVQDMHRVQCFNIDNYHNVNGLTALYHSQANGKKEGDYFGTMRGPNGAFK</sequence>
<dbReference type="InterPro" id="IPR018362">
    <property type="entry name" value="CCAAT-binding_factor_CS"/>
</dbReference>
<dbReference type="PANTHER" id="PTHR12632">
    <property type="entry name" value="TRANSCRIPTION FACTOR NF-Y ALPHA-RELATED"/>
    <property type="match status" value="1"/>
</dbReference>
<evidence type="ECO:0000256" key="9">
    <source>
        <dbReference type="SAM" id="MobiDB-lite"/>
    </source>
</evidence>
<evidence type="ECO:0000256" key="7">
    <source>
        <dbReference type="ARBA" id="ARBA00025911"/>
    </source>
</evidence>